<dbReference type="EnsemblPlants" id="AET6Gv20149600.7">
    <property type="protein sequence ID" value="AET6Gv20149600.7"/>
    <property type="gene ID" value="AET6Gv20149600"/>
</dbReference>
<reference evidence="2" key="1">
    <citation type="journal article" date="2014" name="Science">
        <title>Ancient hybridizations among the ancestral genomes of bread wheat.</title>
        <authorList>
            <consortium name="International Wheat Genome Sequencing Consortium,"/>
            <person name="Marcussen T."/>
            <person name="Sandve S.R."/>
            <person name="Heier L."/>
            <person name="Spannagl M."/>
            <person name="Pfeifer M."/>
            <person name="Jakobsen K.S."/>
            <person name="Wulff B.B."/>
            <person name="Steuernagel B."/>
            <person name="Mayer K.F."/>
            <person name="Olsen O.A."/>
        </authorList>
    </citation>
    <scope>NUCLEOTIDE SEQUENCE [LARGE SCALE GENOMIC DNA]</scope>
    <source>
        <strain evidence="2">cv. AL8/78</strain>
    </source>
</reference>
<dbReference type="Gramene" id="AET6Gv20149600.9">
    <property type="protein sequence ID" value="AET6Gv20149600.9"/>
    <property type="gene ID" value="AET6Gv20149600"/>
</dbReference>
<reference evidence="1" key="3">
    <citation type="journal article" date="2017" name="Nature">
        <title>Genome sequence of the progenitor of the wheat D genome Aegilops tauschii.</title>
        <authorList>
            <person name="Luo M.C."/>
            <person name="Gu Y.Q."/>
            <person name="Puiu D."/>
            <person name="Wang H."/>
            <person name="Twardziok S.O."/>
            <person name="Deal K.R."/>
            <person name="Huo N."/>
            <person name="Zhu T."/>
            <person name="Wang L."/>
            <person name="Wang Y."/>
            <person name="McGuire P.E."/>
            <person name="Liu S."/>
            <person name="Long H."/>
            <person name="Ramasamy R.K."/>
            <person name="Rodriguez J.C."/>
            <person name="Van S.L."/>
            <person name="Yuan L."/>
            <person name="Wang Z."/>
            <person name="Xia Z."/>
            <person name="Xiao L."/>
            <person name="Anderson O.D."/>
            <person name="Ouyang S."/>
            <person name="Liang Y."/>
            <person name="Zimin A.V."/>
            <person name="Pertea G."/>
            <person name="Qi P."/>
            <person name="Bennetzen J.L."/>
            <person name="Dai X."/>
            <person name="Dawson M.W."/>
            <person name="Muller H.G."/>
            <person name="Kugler K."/>
            <person name="Rivarola-Duarte L."/>
            <person name="Spannagl M."/>
            <person name="Mayer K.F.X."/>
            <person name="Lu F.H."/>
            <person name="Bevan M.W."/>
            <person name="Leroy P."/>
            <person name="Li P."/>
            <person name="You F.M."/>
            <person name="Sun Q."/>
            <person name="Liu Z."/>
            <person name="Lyons E."/>
            <person name="Wicker T."/>
            <person name="Salzberg S.L."/>
            <person name="Devos K.M."/>
            <person name="Dvorak J."/>
        </authorList>
    </citation>
    <scope>NUCLEOTIDE SEQUENCE [LARGE SCALE GENOMIC DNA]</scope>
    <source>
        <strain evidence="1">cv. AL8/78</strain>
    </source>
</reference>
<organism evidence="1 2">
    <name type="scientific">Aegilops tauschii subsp. strangulata</name>
    <name type="common">Goatgrass</name>
    <dbReference type="NCBI Taxonomy" id="200361"/>
    <lineage>
        <taxon>Eukaryota</taxon>
        <taxon>Viridiplantae</taxon>
        <taxon>Streptophyta</taxon>
        <taxon>Embryophyta</taxon>
        <taxon>Tracheophyta</taxon>
        <taxon>Spermatophyta</taxon>
        <taxon>Magnoliopsida</taxon>
        <taxon>Liliopsida</taxon>
        <taxon>Poales</taxon>
        <taxon>Poaceae</taxon>
        <taxon>BOP clade</taxon>
        <taxon>Pooideae</taxon>
        <taxon>Triticodae</taxon>
        <taxon>Triticeae</taxon>
        <taxon>Triticinae</taxon>
        <taxon>Aegilops</taxon>
    </lineage>
</organism>
<keyword evidence="2" id="KW-1185">Reference proteome</keyword>
<dbReference type="Proteomes" id="UP000015105">
    <property type="component" value="Chromosome 6D"/>
</dbReference>
<sequence length="72" mass="8192">MSPSYLPIIAPPHLLFQVVDSFAMHIHILLCTSFKEAYWSSLLALVETHQPFLLLFSYIRALVGTFHSFVGQ</sequence>
<name>A0A453MYT1_AEGTS</name>
<reference evidence="1" key="5">
    <citation type="journal article" date="2021" name="G3 (Bethesda)">
        <title>Aegilops tauschii genome assembly Aet v5.0 features greater sequence contiguity and improved annotation.</title>
        <authorList>
            <person name="Wang L."/>
            <person name="Zhu T."/>
            <person name="Rodriguez J.C."/>
            <person name="Deal K.R."/>
            <person name="Dubcovsky J."/>
            <person name="McGuire P.E."/>
            <person name="Lux T."/>
            <person name="Spannagl M."/>
            <person name="Mayer K.F.X."/>
            <person name="Baldrich P."/>
            <person name="Meyers B.C."/>
            <person name="Huo N."/>
            <person name="Gu Y.Q."/>
            <person name="Zhou H."/>
            <person name="Devos K.M."/>
            <person name="Bennetzen J.L."/>
            <person name="Unver T."/>
            <person name="Budak H."/>
            <person name="Gulick P.J."/>
            <person name="Galiba G."/>
            <person name="Kalapos B."/>
            <person name="Nelson D.R."/>
            <person name="Li P."/>
            <person name="You F.M."/>
            <person name="Luo M.C."/>
            <person name="Dvorak J."/>
        </authorList>
    </citation>
    <scope>NUCLEOTIDE SEQUENCE [LARGE SCALE GENOMIC DNA]</scope>
    <source>
        <strain evidence="1">cv. AL8/78</strain>
    </source>
</reference>
<evidence type="ECO:0000313" key="1">
    <source>
        <dbReference type="EnsemblPlants" id="AET6Gv20149600.7"/>
    </source>
</evidence>
<dbReference type="AlphaFoldDB" id="A0A453MYT1"/>
<dbReference type="Gramene" id="AET6Gv20149600.7">
    <property type="protein sequence ID" value="AET6Gv20149600.7"/>
    <property type="gene ID" value="AET6Gv20149600"/>
</dbReference>
<reference evidence="2" key="2">
    <citation type="journal article" date="2017" name="Nat. Plants">
        <title>The Aegilops tauschii genome reveals multiple impacts of transposons.</title>
        <authorList>
            <person name="Zhao G."/>
            <person name="Zou C."/>
            <person name="Li K."/>
            <person name="Wang K."/>
            <person name="Li T."/>
            <person name="Gao L."/>
            <person name="Zhang X."/>
            <person name="Wang H."/>
            <person name="Yang Z."/>
            <person name="Liu X."/>
            <person name="Jiang W."/>
            <person name="Mao L."/>
            <person name="Kong X."/>
            <person name="Jiao Y."/>
            <person name="Jia J."/>
        </authorList>
    </citation>
    <scope>NUCLEOTIDE SEQUENCE [LARGE SCALE GENOMIC DNA]</scope>
    <source>
        <strain evidence="2">cv. AL8/78</strain>
    </source>
</reference>
<dbReference type="EnsemblPlants" id="AET6Gv20149600.9">
    <property type="protein sequence ID" value="AET6Gv20149600.9"/>
    <property type="gene ID" value="AET6Gv20149600"/>
</dbReference>
<proteinExistence type="predicted"/>
<reference evidence="1" key="4">
    <citation type="submission" date="2019-03" db="UniProtKB">
        <authorList>
            <consortium name="EnsemblPlants"/>
        </authorList>
    </citation>
    <scope>IDENTIFICATION</scope>
</reference>
<evidence type="ECO:0000313" key="2">
    <source>
        <dbReference type="Proteomes" id="UP000015105"/>
    </source>
</evidence>
<protein>
    <submittedName>
        <fullName evidence="1">Uncharacterized protein</fullName>
    </submittedName>
</protein>
<accession>A0A453MYT1</accession>